<accession>A0A2M8EWK6</accession>
<dbReference type="InterPro" id="IPR006059">
    <property type="entry name" value="SBP"/>
</dbReference>
<evidence type="ECO:0000313" key="4">
    <source>
        <dbReference type="Proteomes" id="UP000231383"/>
    </source>
</evidence>
<dbReference type="Gene3D" id="3.40.190.10">
    <property type="entry name" value="Periplasmic binding protein-like II"/>
    <property type="match status" value="1"/>
</dbReference>
<gene>
    <name evidence="3" type="ORF">CO051_06760</name>
</gene>
<dbReference type="SUPFAM" id="SSF53850">
    <property type="entry name" value="Periplasmic binding protein-like II"/>
    <property type="match status" value="1"/>
</dbReference>
<evidence type="ECO:0008006" key="5">
    <source>
        <dbReference type="Google" id="ProtNLM"/>
    </source>
</evidence>
<dbReference type="CDD" id="cd13585">
    <property type="entry name" value="PBP2_TMBP_like"/>
    <property type="match status" value="1"/>
</dbReference>
<feature type="transmembrane region" description="Helical" evidence="2">
    <location>
        <begin position="59"/>
        <end position="79"/>
    </location>
</feature>
<evidence type="ECO:0000313" key="3">
    <source>
        <dbReference type="EMBL" id="PJC30241.1"/>
    </source>
</evidence>
<protein>
    <recommendedName>
        <fullName evidence="5">Sugar ABC transporter substrate-binding protein</fullName>
    </recommendedName>
</protein>
<dbReference type="Proteomes" id="UP000231383">
    <property type="component" value="Unassembled WGS sequence"/>
</dbReference>
<dbReference type="AlphaFoldDB" id="A0A2M8EWK6"/>
<keyword evidence="2" id="KW-0472">Membrane</keyword>
<evidence type="ECO:0000256" key="1">
    <source>
        <dbReference type="SAM" id="MobiDB-lite"/>
    </source>
</evidence>
<feature type="compositionally biased region" description="Basic and acidic residues" evidence="1">
    <location>
        <begin position="19"/>
        <end position="35"/>
    </location>
</feature>
<dbReference type="PANTHER" id="PTHR43649">
    <property type="entry name" value="ARABINOSE-BINDING PROTEIN-RELATED"/>
    <property type="match status" value="1"/>
</dbReference>
<sequence>MDDTEKNDINQQSSPSEPKNIKTEEVSAEIERPEEISGSIPPDFPTDVPIYQESNNKGMFIGGAILFFIVVFGLIYWFFLRNIINPPTSTPAPTSNENVTLTYWGLWDEAEIFQPVIESYQKEHPNITVKYEKMSPDQYRERLIARSQTGNGPDIFRFHNTWLPELQEVISPLPVDVMTVEEFNTTFYPIHQKDLKIQDQYYGIPLMIDGMVLVYNEDILKRAGLINPPTTWVSEGNDVFSAIKQFTVKDTNGTIITAGMAIGTATNVEHFGEIFGILLLLNGGDFKDLTTPEAAEALELYRKFSEDGYWDETMPMSTTAFIQGKVAMIMAPSWQIIDIKSQAPELNIKVAPIPQGLDGAAVSIASYWVEGVNKQSPHQAEAWEFLKYLSEKEQLLKMHETQSKVRLFGIAYPRQDMGDLLNDHPYLKPVISQAKDDVYVSLPLTSRTYDGGLNDEIVKYIEDAITSSSKGTDYSSALTTAGQGINVVLERFKIE</sequence>
<feature type="region of interest" description="Disordered" evidence="1">
    <location>
        <begin position="1"/>
        <end position="44"/>
    </location>
</feature>
<dbReference type="InterPro" id="IPR050490">
    <property type="entry name" value="Bact_solute-bd_prot1"/>
</dbReference>
<keyword evidence="2" id="KW-0812">Transmembrane</keyword>
<reference evidence="4" key="1">
    <citation type="submission" date="2017-09" db="EMBL/GenBank/DDBJ databases">
        <title>Depth-based differentiation of microbial function through sediment-hosted aquifers and enrichment of novel symbionts in the deep terrestrial subsurface.</title>
        <authorList>
            <person name="Probst A.J."/>
            <person name="Ladd B."/>
            <person name="Jarett J.K."/>
            <person name="Geller-Mcgrath D.E."/>
            <person name="Sieber C.M.K."/>
            <person name="Emerson J.B."/>
            <person name="Anantharaman K."/>
            <person name="Thomas B.C."/>
            <person name="Malmstrom R."/>
            <person name="Stieglmeier M."/>
            <person name="Klingl A."/>
            <person name="Woyke T."/>
            <person name="Ryan C.M."/>
            <person name="Banfield J.F."/>
        </authorList>
    </citation>
    <scope>NUCLEOTIDE SEQUENCE [LARGE SCALE GENOMIC DNA]</scope>
</reference>
<dbReference type="PANTHER" id="PTHR43649:SF12">
    <property type="entry name" value="DIACETYLCHITOBIOSE BINDING PROTEIN DASA"/>
    <property type="match status" value="1"/>
</dbReference>
<name>A0A2M8EWK6_9BACT</name>
<keyword evidence="2" id="KW-1133">Transmembrane helix</keyword>
<proteinExistence type="predicted"/>
<dbReference type="Pfam" id="PF13416">
    <property type="entry name" value="SBP_bac_8"/>
    <property type="match status" value="1"/>
</dbReference>
<comment type="caution">
    <text evidence="3">The sequence shown here is derived from an EMBL/GenBank/DDBJ whole genome shotgun (WGS) entry which is preliminary data.</text>
</comment>
<organism evidence="3 4">
    <name type="scientific">Candidatus Roizmanbacteria bacterium CG_4_9_14_0_2_um_filter_39_13</name>
    <dbReference type="NCBI Taxonomy" id="1974839"/>
    <lineage>
        <taxon>Bacteria</taxon>
        <taxon>Candidatus Roizmaniibacteriota</taxon>
    </lineage>
</organism>
<evidence type="ECO:0000256" key="2">
    <source>
        <dbReference type="SAM" id="Phobius"/>
    </source>
</evidence>
<dbReference type="EMBL" id="PFSC01000176">
    <property type="protein sequence ID" value="PJC30241.1"/>
    <property type="molecule type" value="Genomic_DNA"/>
</dbReference>